<dbReference type="FunFam" id="3.40.50.300:FF:000827">
    <property type="entry name" value="KTI12 chromatin-associated homolog"/>
    <property type="match status" value="1"/>
</dbReference>
<keyword evidence="7" id="KW-1185">Reference proteome</keyword>
<evidence type="ECO:0000256" key="4">
    <source>
        <dbReference type="ARBA" id="ARBA00026170"/>
    </source>
</evidence>
<evidence type="ECO:0000313" key="7">
    <source>
        <dbReference type="Proteomes" id="UP000007264"/>
    </source>
</evidence>
<name>I0YJE5_COCSC</name>
<dbReference type="OrthoDB" id="9972657at2759"/>
<dbReference type="eggNOG" id="KOG3062">
    <property type="taxonomic scope" value="Eukaryota"/>
</dbReference>
<gene>
    <name evidence="6" type="ORF">COCSUDRAFT_20529</name>
</gene>
<organism evidence="6 7">
    <name type="scientific">Coccomyxa subellipsoidea (strain C-169)</name>
    <name type="common">Green microalga</name>
    <dbReference type="NCBI Taxonomy" id="574566"/>
    <lineage>
        <taxon>Eukaryota</taxon>
        <taxon>Viridiplantae</taxon>
        <taxon>Chlorophyta</taxon>
        <taxon>core chlorophytes</taxon>
        <taxon>Trebouxiophyceae</taxon>
        <taxon>Trebouxiophyceae incertae sedis</taxon>
        <taxon>Coccomyxaceae</taxon>
        <taxon>Coccomyxa</taxon>
        <taxon>Coccomyxa subellipsoidea</taxon>
    </lineage>
</organism>
<dbReference type="GO" id="GO:0005524">
    <property type="term" value="F:ATP binding"/>
    <property type="evidence" value="ECO:0007669"/>
    <property type="project" value="UniProtKB-KW"/>
</dbReference>
<reference evidence="6 7" key="1">
    <citation type="journal article" date="2012" name="Genome Biol.">
        <title>The genome of the polar eukaryotic microalga coccomyxa subellipsoidea reveals traits of cold adaptation.</title>
        <authorList>
            <person name="Blanc G."/>
            <person name="Agarkova I."/>
            <person name="Grimwood J."/>
            <person name="Kuo A."/>
            <person name="Brueggeman A."/>
            <person name="Dunigan D."/>
            <person name="Gurnon J."/>
            <person name="Ladunga I."/>
            <person name="Lindquist E."/>
            <person name="Lucas S."/>
            <person name="Pangilinan J."/>
            <person name="Proschold T."/>
            <person name="Salamov A."/>
            <person name="Schmutz J."/>
            <person name="Weeks D."/>
            <person name="Yamada T."/>
            <person name="Claverie J.M."/>
            <person name="Grigoriev I."/>
            <person name="Van Etten J."/>
            <person name="Lomsadze A."/>
            <person name="Borodovsky M."/>
        </authorList>
    </citation>
    <scope>NUCLEOTIDE SEQUENCE [LARGE SCALE GENOMIC DNA]</scope>
    <source>
        <strain evidence="6 7">C-169</strain>
    </source>
</reference>
<dbReference type="Proteomes" id="UP000007264">
    <property type="component" value="Unassembled WGS sequence"/>
</dbReference>
<dbReference type="GO" id="GO:0006400">
    <property type="term" value="P:tRNA modification"/>
    <property type="evidence" value="ECO:0007669"/>
    <property type="project" value="UniProtKB-ARBA"/>
</dbReference>
<dbReference type="KEGG" id="csl:COCSUDRAFT_20529"/>
<proteinExistence type="inferred from homology"/>
<comment type="caution">
    <text evidence="6">The sequence shown here is derived from an EMBL/GenBank/DDBJ whole genome shotgun (WGS) entry which is preliminary data.</text>
</comment>
<evidence type="ECO:0000256" key="5">
    <source>
        <dbReference type="ARBA" id="ARBA00065061"/>
    </source>
</evidence>
<dbReference type="Pfam" id="PF08433">
    <property type="entry name" value="KTI12"/>
    <property type="match status" value="1"/>
</dbReference>
<dbReference type="InterPro" id="IPR013641">
    <property type="entry name" value="KTI12/PSTK"/>
</dbReference>
<dbReference type="EMBL" id="AGSI01000023">
    <property type="protein sequence ID" value="EIE18514.1"/>
    <property type="molecule type" value="Genomic_DNA"/>
</dbReference>
<accession>I0YJE5</accession>
<keyword evidence="2" id="KW-0067">ATP-binding</keyword>
<dbReference type="STRING" id="574566.I0YJE5"/>
<dbReference type="GO" id="GO:0006357">
    <property type="term" value="P:regulation of transcription by RNA polymerase II"/>
    <property type="evidence" value="ECO:0007669"/>
    <property type="project" value="UniProtKB-ARBA"/>
</dbReference>
<dbReference type="AlphaFoldDB" id="I0YJE5"/>
<dbReference type="GO" id="GO:0033588">
    <property type="term" value="C:elongator holoenzyme complex"/>
    <property type="evidence" value="ECO:0007669"/>
    <property type="project" value="UniProtKB-ARBA"/>
</dbReference>
<comment type="similarity">
    <text evidence="3">Belongs to the KTI12 family.</text>
</comment>
<dbReference type="RefSeq" id="XP_005643058.1">
    <property type="nucleotide sequence ID" value="XM_005643001.1"/>
</dbReference>
<protein>
    <recommendedName>
        <fullName evidence="4">Protein KTI12 homolog</fullName>
    </recommendedName>
</protein>
<evidence type="ECO:0000256" key="3">
    <source>
        <dbReference type="ARBA" id="ARBA00025768"/>
    </source>
</evidence>
<dbReference type="Gene3D" id="3.40.50.300">
    <property type="entry name" value="P-loop containing nucleotide triphosphate hydrolases"/>
    <property type="match status" value="1"/>
</dbReference>
<dbReference type="GeneID" id="17036571"/>
<dbReference type="SUPFAM" id="SSF52540">
    <property type="entry name" value="P-loop containing nucleoside triphosphate hydrolases"/>
    <property type="match status" value="1"/>
</dbReference>
<evidence type="ECO:0000313" key="6">
    <source>
        <dbReference type="EMBL" id="EIE18514.1"/>
    </source>
</evidence>
<comment type="subunit">
    <text evidence="5">Interacts with the elongator complex. Binds to calmodulin in a calcium-dependent manner.</text>
</comment>
<keyword evidence="1" id="KW-0547">Nucleotide-binding</keyword>
<evidence type="ECO:0000256" key="1">
    <source>
        <dbReference type="ARBA" id="ARBA00022741"/>
    </source>
</evidence>
<dbReference type="InterPro" id="IPR027417">
    <property type="entry name" value="P-loop_NTPase"/>
</dbReference>
<dbReference type="PANTHER" id="PTHR12435">
    <property type="match status" value="1"/>
</dbReference>
<evidence type="ECO:0000256" key="2">
    <source>
        <dbReference type="ARBA" id="ARBA00022840"/>
    </source>
</evidence>
<sequence>MALLVISGQPCSGKSTVAAELTQMLVGKGLEVIIIDEPGLSMTRNQSYRDTVSEKNTRGKLKSAVERSISKRHFIILDSLNNIKGYRYELWCIARAAGTRCCVVHCAVPKEQAWAWNEERAQGKDAYSAEVFEDLWRRYEEPDARQRWDAPLFRLAPDQGKDTMQPVLQGVVESLTEEAGPRQRSVVAKQLQPTQATTNAPLSATNLLHEIDGGAQDVIGRICAAQELAGSSAAGRVQMGEEVDALQLNRPVTLAELRRHKRVFLKMSTQSLASRLPDRQSARRMFVNYLREHLD</sequence>